<dbReference type="GO" id="GO:0000287">
    <property type="term" value="F:magnesium ion binding"/>
    <property type="evidence" value="ECO:0007669"/>
    <property type="project" value="UniProtKB-UniRule"/>
</dbReference>
<keyword evidence="4 5" id="KW-0413">Isomerase</keyword>
<comment type="cofactor">
    <cofactor evidence="5">
        <name>Mg(2+)</name>
        <dbReference type="ChEBI" id="CHEBI:18420"/>
    </cofactor>
</comment>
<dbReference type="Gene3D" id="3.60.120.10">
    <property type="entry name" value="Anthranilate synthase"/>
    <property type="match status" value="1"/>
</dbReference>
<feature type="binding site" evidence="5">
    <location>
        <position position="411"/>
    </location>
    <ligand>
        <name>Mg(2+)</name>
        <dbReference type="ChEBI" id="CHEBI:18420"/>
    </ligand>
</feature>
<dbReference type="InterPro" id="IPR044250">
    <property type="entry name" value="MenF-like"/>
</dbReference>
<evidence type="ECO:0000313" key="8">
    <source>
        <dbReference type="EMBL" id="CBH24465.1"/>
    </source>
</evidence>
<keyword evidence="5" id="KW-0479">Metal-binding</keyword>
<dbReference type="PANTHER" id="PTHR47253">
    <property type="match status" value="1"/>
</dbReference>
<name>D5H8W0_SALRM</name>
<protein>
    <recommendedName>
        <fullName evidence="5">Isochorismate synthase MenF</fullName>
        <ecNumber evidence="5">5.4.4.2</ecNumber>
    </recommendedName>
    <alternativeName>
        <fullName evidence="5">Isochorismate mutase</fullName>
    </alternativeName>
</protein>
<proteinExistence type="inferred from homology"/>
<dbReference type="InterPro" id="IPR004561">
    <property type="entry name" value="IsoChor_synthase"/>
</dbReference>
<dbReference type="InterPro" id="IPR005801">
    <property type="entry name" value="ADC_synthase"/>
</dbReference>
<dbReference type="NCBIfam" id="TIGR00543">
    <property type="entry name" value="isochor_syn"/>
    <property type="match status" value="1"/>
</dbReference>
<evidence type="ECO:0000259" key="7">
    <source>
        <dbReference type="Pfam" id="PF00425"/>
    </source>
</evidence>
<dbReference type="AlphaFoldDB" id="D5H8W0"/>
<feature type="active site" description="Proton acceptor" evidence="5">
    <location>
        <position position="317"/>
    </location>
</feature>
<keyword evidence="5" id="KW-0474">Menaquinone biosynthesis</keyword>
<evidence type="ECO:0000256" key="5">
    <source>
        <dbReference type="HAMAP-Rule" id="MF_01935"/>
    </source>
</evidence>
<dbReference type="Pfam" id="PF00425">
    <property type="entry name" value="Chorismate_bind"/>
    <property type="match status" value="1"/>
</dbReference>
<dbReference type="InterPro" id="IPR034681">
    <property type="entry name" value="MenF"/>
</dbReference>
<reference evidence="9" key="2">
    <citation type="submission" date="2010-04" db="EMBL/GenBank/DDBJ databases">
        <title>Genome sequence of Salinibacter ruber M8.</title>
        <authorList>
            <consortium name="Genoscope"/>
        </authorList>
    </citation>
    <scope>NUCLEOTIDE SEQUENCE [LARGE SCALE GENOMIC DNA]</scope>
    <source>
        <strain evidence="9">M8</strain>
    </source>
</reference>
<comment type="pathway">
    <text evidence="5">Quinol/quinone metabolism; 1,4-dihydroxy-2-naphthoate biosynthesis; 1,4-dihydroxy-2-naphthoate from chorismate: step 1/7.</text>
</comment>
<comment type="similarity">
    <text evidence="2 5">Belongs to the isochorismate synthase family.</text>
</comment>
<evidence type="ECO:0000256" key="1">
    <source>
        <dbReference type="ARBA" id="ARBA00000799"/>
    </source>
</evidence>
<sequence length="567" mass="61152">MAGTCACCSRPSSTRAGWSTCPNSTTPTPASIRWSTSGGRHGPSGSTARPTSQGTVPRPLPSRSATPHGRRREGPPPPAPPLHPRPVFLTHTSMLDLDPTVIRDIEGADDVRAALADRIRDATRSSAARTVRVSVPVPGRMRPIDWVRARSSAEAVYWSGRDEDRTVAACGTADVVSGSTAPVDYQALGRVLDERLDGADSGVRYYGGMRFDAGQPTAPNRPDGRWAPFGTYRFVLPRFELVEADGTLRLVCTLVLPRDAERVDEIVDALGAVALPVPSEHTALPRPHQRQDVPGHGEWTDMVRWALDAIDGGSLDKVVLARRVALSLGAPMDPLLVLSHLEPATPGCYHFAVRPSRGAAFVGASPERLFRRAGRTVVSEAVAGTRPRGETAAEDARLRQELLQSPKERREHAFVRDAIRDDLDRVCREVRIPKKRGELALSRGRHLHARITGTLRPDTGTTDVLEALHPTPAVGGVPTDDAVAAIRAREPFDRGWYAGPVGWVGRDAAEFAVGLRAGLVEEAQMALFSGAGIVEGSAPDREWDEIEQKIGDFAAIMGVSDPRMASR</sequence>
<dbReference type="KEGG" id="srm:SRM_01544"/>
<gene>
    <name evidence="5 8" type="primary">menF</name>
    <name evidence="8" type="ordered locus">SRM_01544</name>
</gene>
<organism evidence="8 9">
    <name type="scientific">Salinibacter ruber (strain M8)</name>
    <dbReference type="NCBI Taxonomy" id="761659"/>
    <lineage>
        <taxon>Bacteria</taxon>
        <taxon>Pseudomonadati</taxon>
        <taxon>Rhodothermota</taxon>
        <taxon>Rhodothermia</taxon>
        <taxon>Rhodothermales</taxon>
        <taxon>Salinibacteraceae</taxon>
        <taxon>Salinibacter</taxon>
    </lineage>
</organism>
<keyword evidence="3 5" id="KW-0460">Magnesium</keyword>
<reference evidence="8 9" key="1">
    <citation type="journal article" date="2010" name="ISME J.">
        <title>Fine-scale evolution: genomic, phenotypic and ecological differentiation in two coexisting Salinibacter ruber strains.</title>
        <authorList>
            <person name="Pena A."/>
            <person name="Teeling H."/>
            <person name="Huerta-Cepas J."/>
            <person name="Santos F."/>
            <person name="Yarza P."/>
            <person name="Brito-Echeverria J."/>
            <person name="Lucio M."/>
            <person name="Schmitt-Kopplin P."/>
            <person name="Meseguer I."/>
            <person name="Schenowitz C."/>
            <person name="Dossat C."/>
            <person name="Barbe V."/>
            <person name="Dopazo J."/>
            <person name="Rossello-Mora R."/>
            <person name="Schuler M."/>
            <person name="Glockner F.O."/>
            <person name="Amann R."/>
            <person name="Gabaldon T."/>
            <person name="Anton J."/>
        </authorList>
    </citation>
    <scope>NUCLEOTIDE SEQUENCE [LARGE SCALE GENOMIC DNA]</scope>
    <source>
        <strain evidence="8 9">M8</strain>
    </source>
</reference>
<feature type="active site" description="Proton donor" evidence="5">
    <location>
        <position position="367"/>
    </location>
</feature>
<dbReference type="Proteomes" id="UP000000933">
    <property type="component" value="Chromosome"/>
</dbReference>
<evidence type="ECO:0000256" key="4">
    <source>
        <dbReference type="ARBA" id="ARBA00023235"/>
    </source>
</evidence>
<evidence type="ECO:0000256" key="2">
    <source>
        <dbReference type="ARBA" id="ARBA00005297"/>
    </source>
</evidence>
<dbReference type="HOGENOM" id="CLU_006493_8_4_10"/>
<dbReference type="PANTHER" id="PTHR47253:SF4">
    <property type="entry name" value="ISOCHORISMATE SYNTHASE 2, CHLOROPLASTIC"/>
    <property type="match status" value="1"/>
</dbReference>
<dbReference type="GO" id="GO:0008909">
    <property type="term" value="F:isochorismate synthase activity"/>
    <property type="evidence" value="ECO:0007669"/>
    <property type="project" value="UniProtKB-UniRule"/>
</dbReference>
<feature type="region of interest" description="Disordered" evidence="6">
    <location>
        <begin position="1"/>
        <end position="86"/>
    </location>
</feature>
<dbReference type="UniPathway" id="UPA01057">
    <property type="reaction ID" value="UER00163"/>
</dbReference>
<dbReference type="EMBL" id="FP565814">
    <property type="protein sequence ID" value="CBH24465.1"/>
    <property type="molecule type" value="Genomic_DNA"/>
</dbReference>
<comment type="pathway">
    <text evidence="5">Quinol/quinone metabolism; menaquinone biosynthesis.</text>
</comment>
<evidence type="ECO:0000256" key="3">
    <source>
        <dbReference type="ARBA" id="ARBA00022842"/>
    </source>
</evidence>
<feature type="compositionally biased region" description="Pro residues" evidence="6">
    <location>
        <begin position="75"/>
        <end position="84"/>
    </location>
</feature>
<feature type="compositionally biased region" description="Polar residues" evidence="6">
    <location>
        <begin position="10"/>
        <end position="55"/>
    </location>
</feature>
<dbReference type="HAMAP" id="MF_01935">
    <property type="entry name" value="MenF"/>
    <property type="match status" value="1"/>
</dbReference>
<dbReference type="UniPathway" id="UPA00079"/>
<comment type="function">
    <text evidence="5">Catalyzes the conversion of chorismate to isochorismate.</text>
</comment>
<dbReference type="GO" id="GO:0009234">
    <property type="term" value="P:menaquinone biosynthetic process"/>
    <property type="evidence" value="ECO:0007669"/>
    <property type="project" value="UniProtKB-UniRule"/>
</dbReference>
<accession>D5H8W0</accession>
<feature type="binding site" evidence="5">
    <location>
        <position position="545"/>
    </location>
    <ligand>
        <name>Mg(2+)</name>
        <dbReference type="ChEBI" id="CHEBI:18420"/>
    </ligand>
</feature>
<dbReference type="PATRIC" id="fig|761659.10.peg.1690"/>
<dbReference type="SUPFAM" id="SSF56322">
    <property type="entry name" value="ADC synthase"/>
    <property type="match status" value="1"/>
</dbReference>
<evidence type="ECO:0000313" key="9">
    <source>
        <dbReference type="Proteomes" id="UP000000933"/>
    </source>
</evidence>
<feature type="domain" description="Chorismate-utilising enzyme C-terminal" evidence="7">
    <location>
        <begin position="298"/>
        <end position="549"/>
    </location>
</feature>
<evidence type="ECO:0000256" key="6">
    <source>
        <dbReference type="SAM" id="MobiDB-lite"/>
    </source>
</evidence>
<dbReference type="EC" id="5.4.4.2" evidence="5"/>
<dbReference type="InterPro" id="IPR015890">
    <property type="entry name" value="Chorismate_C"/>
</dbReference>
<comment type="catalytic activity">
    <reaction evidence="1 5">
        <text>chorismate = isochorismate</text>
        <dbReference type="Rhea" id="RHEA:18985"/>
        <dbReference type="ChEBI" id="CHEBI:29748"/>
        <dbReference type="ChEBI" id="CHEBI:29780"/>
        <dbReference type="EC" id="5.4.4.2"/>
    </reaction>
</comment>